<gene>
    <name evidence="2" type="ORF">FQP89_00390</name>
</gene>
<evidence type="ECO:0000313" key="3">
    <source>
        <dbReference type="Proteomes" id="UP000317288"/>
    </source>
</evidence>
<dbReference type="AlphaFoldDB" id="A0A558JDB0"/>
<comment type="caution">
    <text evidence="2">The sequence shown here is derived from an EMBL/GenBank/DDBJ whole genome shotgun (WGS) entry which is preliminary data.</text>
</comment>
<accession>A0A558JDB0</accession>
<dbReference type="SUPFAM" id="SSF53448">
    <property type="entry name" value="Nucleotide-diphospho-sugar transferases"/>
    <property type="match status" value="1"/>
</dbReference>
<dbReference type="EMBL" id="VNFE01000001">
    <property type="protein sequence ID" value="TVU91626.1"/>
    <property type="molecule type" value="Genomic_DNA"/>
</dbReference>
<keyword evidence="2" id="KW-0808">Transferase</keyword>
<dbReference type="Proteomes" id="UP000317288">
    <property type="component" value="Unassembled WGS sequence"/>
</dbReference>
<feature type="domain" description="Glycosyltransferase 2-like" evidence="1">
    <location>
        <begin position="29"/>
        <end position="145"/>
    </location>
</feature>
<protein>
    <submittedName>
        <fullName evidence="2">Glycosyltransferase</fullName>
    </submittedName>
</protein>
<sequence>MLSELNVVPKQDEITKDWKSDEIKVTCYVQTYNHVSYIEETLESILAQKTSFPFKIVVYDDCSTDGTQGKIRNYQEKYPDIVFPYLAEFNHGKENVPRIEHQNLVEGEYVTICDGDDYWLDNYKLQRQYNLMSNNEQCLCVHPAIIAFEETDVEDVFCYYGDKTSIVSQEVIFNIKNQFAPTSSYFMTKKKYFEFLSFLRKKAPGYGDFFIEAISSEKGVLYIPLPMSVYRRGVVSSSTTLQSQSGFRVHQIILDNNLENLKILESMYPYLAKKIMNRKKLVEIDFLINALNATDIKDGIKKELKQKLVDNIKNLGGFSPEKYIRPV</sequence>
<dbReference type="InterPro" id="IPR029044">
    <property type="entry name" value="Nucleotide-diphossugar_trans"/>
</dbReference>
<proteinExistence type="predicted"/>
<dbReference type="PANTHER" id="PTHR22916:SF3">
    <property type="entry name" value="UDP-GLCNAC:BETAGAL BETA-1,3-N-ACETYLGLUCOSAMINYLTRANSFERASE-LIKE PROTEIN 1"/>
    <property type="match status" value="1"/>
</dbReference>
<dbReference type="GO" id="GO:0016758">
    <property type="term" value="F:hexosyltransferase activity"/>
    <property type="evidence" value="ECO:0007669"/>
    <property type="project" value="UniProtKB-ARBA"/>
</dbReference>
<organism evidence="2 3">
    <name type="scientific">Vreelandella titanicae</name>
    <dbReference type="NCBI Taxonomy" id="664683"/>
    <lineage>
        <taxon>Bacteria</taxon>
        <taxon>Pseudomonadati</taxon>
        <taxon>Pseudomonadota</taxon>
        <taxon>Gammaproteobacteria</taxon>
        <taxon>Oceanospirillales</taxon>
        <taxon>Halomonadaceae</taxon>
        <taxon>Vreelandella</taxon>
    </lineage>
</organism>
<reference evidence="2 3" key="1">
    <citation type="submission" date="2019-07" db="EMBL/GenBank/DDBJ databases">
        <title>Diversity of Bacteria from Kongsfjorden, Arctic.</title>
        <authorList>
            <person name="Yu Y."/>
        </authorList>
    </citation>
    <scope>NUCLEOTIDE SEQUENCE [LARGE SCALE GENOMIC DNA]</scope>
    <source>
        <strain evidence="2 3">SM1922</strain>
    </source>
</reference>
<evidence type="ECO:0000259" key="1">
    <source>
        <dbReference type="Pfam" id="PF00535"/>
    </source>
</evidence>
<dbReference type="Pfam" id="PF00535">
    <property type="entry name" value="Glycos_transf_2"/>
    <property type="match status" value="1"/>
</dbReference>
<name>A0A558JDB0_9GAMM</name>
<dbReference type="PANTHER" id="PTHR22916">
    <property type="entry name" value="GLYCOSYLTRANSFERASE"/>
    <property type="match status" value="1"/>
</dbReference>
<dbReference type="Gene3D" id="3.90.550.10">
    <property type="entry name" value="Spore Coat Polysaccharide Biosynthesis Protein SpsA, Chain A"/>
    <property type="match status" value="1"/>
</dbReference>
<dbReference type="InterPro" id="IPR001173">
    <property type="entry name" value="Glyco_trans_2-like"/>
</dbReference>
<evidence type="ECO:0000313" key="2">
    <source>
        <dbReference type="EMBL" id="TVU91626.1"/>
    </source>
</evidence>
<dbReference type="RefSeq" id="WP_144808945.1">
    <property type="nucleotide sequence ID" value="NZ_VNFE01000001.1"/>
</dbReference>